<comment type="caution">
    <text evidence="24">The sequence shown here is derived from an EMBL/GenBank/DDBJ whole genome shotgun (WGS) entry which is preliminary data.</text>
</comment>
<dbReference type="GO" id="GO:0009277">
    <property type="term" value="C:fungal-type cell wall"/>
    <property type="evidence" value="ECO:0007669"/>
    <property type="project" value="TreeGrafter"/>
</dbReference>
<dbReference type="GO" id="GO:0000272">
    <property type="term" value="P:polysaccharide catabolic process"/>
    <property type="evidence" value="ECO:0007669"/>
    <property type="project" value="UniProtKB-KW"/>
</dbReference>
<evidence type="ECO:0000256" key="22">
    <source>
        <dbReference type="RuleBase" id="RU004335"/>
    </source>
</evidence>
<keyword evidence="7" id="KW-1003">Cell membrane</keyword>
<evidence type="ECO:0000256" key="17">
    <source>
        <dbReference type="ARBA" id="ARBA00023316"/>
    </source>
</evidence>
<gene>
    <name evidence="24" type="ORF">G7Y89_g7870</name>
</gene>
<keyword evidence="15" id="KW-0119">Carbohydrate metabolism</keyword>
<keyword evidence="18" id="KW-0624">Polysaccharide degradation</keyword>
<dbReference type="EMBL" id="JAAMPI010000568">
    <property type="protein sequence ID" value="KAF4630268.1"/>
    <property type="molecule type" value="Genomic_DNA"/>
</dbReference>
<dbReference type="GO" id="GO:0005886">
    <property type="term" value="C:plasma membrane"/>
    <property type="evidence" value="ECO:0007669"/>
    <property type="project" value="UniProtKB-SubCell"/>
</dbReference>
<dbReference type="GO" id="GO:0098552">
    <property type="term" value="C:side of membrane"/>
    <property type="evidence" value="ECO:0007669"/>
    <property type="project" value="UniProtKB-KW"/>
</dbReference>
<evidence type="ECO:0000256" key="19">
    <source>
        <dbReference type="ARBA" id="ARBA00025152"/>
    </source>
</evidence>
<evidence type="ECO:0000256" key="10">
    <source>
        <dbReference type="ARBA" id="ARBA00022622"/>
    </source>
</evidence>
<comment type="function">
    <text evidence="19">Glucanases play a role in cell expansion during growth, in cell-cell fusion during mating, and in spore release during sporulation. This enzyme may be involved in beta-glucan degradation and also function biosynthetically as a transglycosylase.</text>
</comment>
<dbReference type="GO" id="GO:0042973">
    <property type="term" value="F:glucan endo-1,3-beta-D-glucosidase activity"/>
    <property type="evidence" value="ECO:0007669"/>
    <property type="project" value="UniProtKB-EC"/>
</dbReference>
<dbReference type="SUPFAM" id="SSF51445">
    <property type="entry name" value="(Trans)glycosidases"/>
    <property type="match status" value="1"/>
</dbReference>
<protein>
    <recommendedName>
        <fullName evidence="6">Probable glucan endo-1,3-beta-glucosidase eglC</fullName>
        <ecNumber evidence="5">3.2.1.39</ecNumber>
    </recommendedName>
    <alternativeName>
        <fullName evidence="20">Endo-1,3-beta-glucanase eglC</fullName>
    </alternativeName>
    <alternativeName>
        <fullName evidence="21">Laminarinase eglC</fullName>
    </alternativeName>
</protein>
<feature type="chain" id="PRO_5034962205" description="Probable glucan endo-1,3-beta-glucosidase eglC" evidence="23">
    <location>
        <begin position="21"/>
        <end position="295"/>
    </location>
</feature>
<keyword evidence="11 23" id="KW-0732">Signal</keyword>
<evidence type="ECO:0000256" key="21">
    <source>
        <dbReference type="ARBA" id="ARBA00032906"/>
    </source>
</evidence>
<dbReference type="PANTHER" id="PTHR16631">
    <property type="entry name" value="GLUCAN 1,3-BETA-GLUCOSIDASE"/>
    <property type="match status" value="1"/>
</dbReference>
<evidence type="ECO:0000256" key="8">
    <source>
        <dbReference type="ARBA" id="ARBA00022512"/>
    </source>
</evidence>
<dbReference type="Gene3D" id="3.20.20.80">
    <property type="entry name" value="Glycosidases"/>
    <property type="match status" value="1"/>
</dbReference>
<dbReference type="PANTHER" id="PTHR16631:SF13">
    <property type="entry name" value="GLUCAN ENDO-1,3-BETA-GLUCOSIDASE EGLC-RELATED"/>
    <property type="match status" value="1"/>
</dbReference>
<comment type="catalytic activity">
    <reaction evidence="1">
        <text>Hydrolysis of (1-&gt;3)-beta-D-glucosidic linkages in (1-&gt;3)-beta-D-glucans.</text>
        <dbReference type="EC" id="3.2.1.39"/>
    </reaction>
</comment>
<evidence type="ECO:0000256" key="16">
    <source>
        <dbReference type="ARBA" id="ARBA00023288"/>
    </source>
</evidence>
<evidence type="ECO:0000256" key="6">
    <source>
        <dbReference type="ARBA" id="ARBA00019762"/>
    </source>
</evidence>
<keyword evidence="16" id="KW-0449">Lipoprotein</keyword>
<dbReference type="Proteomes" id="UP000566819">
    <property type="component" value="Unassembled WGS sequence"/>
</dbReference>
<evidence type="ECO:0000256" key="4">
    <source>
        <dbReference type="ARBA" id="ARBA00008773"/>
    </source>
</evidence>
<evidence type="ECO:0000256" key="20">
    <source>
        <dbReference type="ARBA" id="ARBA00032134"/>
    </source>
</evidence>
<organism evidence="24 25">
    <name type="scientific">Cudoniella acicularis</name>
    <dbReference type="NCBI Taxonomy" id="354080"/>
    <lineage>
        <taxon>Eukaryota</taxon>
        <taxon>Fungi</taxon>
        <taxon>Dikarya</taxon>
        <taxon>Ascomycota</taxon>
        <taxon>Pezizomycotina</taxon>
        <taxon>Leotiomycetes</taxon>
        <taxon>Helotiales</taxon>
        <taxon>Tricladiaceae</taxon>
        <taxon>Cudoniella</taxon>
    </lineage>
</organism>
<dbReference type="GO" id="GO:0005576">
    <property type="term" value="C:extracellular region"/>
    <property type="evidence" value="ECO:0007669"/>
    <property type="project" value="TreeGrafter"/>
</dbReference>
<sequence length="295" mass="31551">MKAAAYALALAASLATGANAYWKGFNVQANLANGACKSQSDWENDFNTMKSLPGGFGSIRVYASSDCNTLANAVPAAIATGGTILVGVWAEDANHYNAEKQALLSAVQQYGFGWIVAVSVGSEDLYRGDTTASTLAQQIYDVRGMLSTVPGYSTNVQVGHVDTWTAWVSGANTAVIQASDFIGTDGYPYFQSTEANPIDQGYTLFWDSVQAVRNVVNNVKPGAWVWITETGWPTSGPTENQAFPSVANAQQYWSSVACSAFNSGHTFWYTLQDFSASPSFGVIDSNRNPIYNLAC</sequence>
<evidence type="ECO:0000256" key="2">
    <source>
        <dbReference type="ARBA" id="ARBA00004191"/>
    </source>
</evidence>
<dbReference type="InterPro" id="IPR000490">
    <property type="entry name" value="Glyco_hydro_17"/>
</dbReference>
<evidence type="ECO:0000256" key="9">
    <source>
        <dbReference type="ARBA" id="ARBA00022525"/>
    </source>
</evidence>
<dbReference type="InterPro" id="IPR050732">
    <property type="entry name" value="Beta-glucan_modifiers"/>
</dbReference>
<dbReference type="EC" id="3.2.1.39" evidence="5"/>
<evidence type="ECO:0000256" key="11">
    <source>
        <dbReference type="ARBA" id="ARBA00022729"/>
    </source>
</evidence>
<keyword evidence="9" id="KW-0964">Secreted</keyword>
<evidence type="ECO:0000256" key="3">
    <source>
        <dbReference type="ARBA" id="ARBA00004609"/>
    </source>
</evidence>
<keyword evidence="10" id="KW-0336">GPI-anchor</keyword>
<dbReference type="AlphaFoldDB" id="A0A8H4W148"/>
<comment type="similarity">
    <text evidence="4 22">Belongs to the glycosyl hydrolase 17 family.</text>
</comment>
<evidence type="ECO:0000256" key="5">
    <source>
        <dbReference type="ARBA" id="ARBA00012780"/>
    </source>
</evidence>
<evidence type="ECO:0000256" key="7">
    <source>
        <dbReference type="ARBA" id="ARBA00022475"/>
    </source>
</evidence>
<dbReference type="InterPro" id="IPR017853">
    <property type="entry name" value="GH"/>
</dbReference>
<feature type="signal peptide" evidence="23">
    <location>
        <begin position="1"/>
        <end position="20"/>
    </location>
</feature>
<comment type="subcellular location">
    <subcellularLocation>
        <location evidence="3">Cell membrane</location>
        <topology evidence="3">Lipid-anchor</topology>
        <topology evidence="3">GPI-anchor</topology>
    </subcellularLocation>
    <subcellularLocation>
        <location evidence="2">Secreted</location>
        <location evidence="2">Cell wall</location>
    </subcellularLocation>
</comment>
<evidence type="ECO:0000256" key="23">
    <source>
        <dbReference type="SAM" id="SignalP"/>
    </source>
</evidence>
<evidence type="ECO:0000256" key="12">
    <source>
        <dbReference type="ARBA" id="ARBA00022801"/>
    </source>
</evidence>
<dbReference type="GO" id="GO:0009986">
    <property type="term" value="C:cell surface"/>
    <property type="evidence" value="ECO:0007669"/>
    <property type="project" value="TreeGrafter"/>
</dbReference>
<evidence type="ECO:0000256" key="15">
    <source>
        <dbReference type="ARBA" id="ARBA00023277"/>
    </source>
</evidence>
<evidence type="ECO:0000313" key="25">
    <source>
        <dbReference type="Proteomes" id="UP000566819"/>
    </source>
</evidence>
<evidence type="ECO:0000256" key="18">
    <source>
        <dbReference type="ARBA" id="ARBA00023326"/>
    </source>
</evidence>
<accession>A0A8H4W148</accession>
<evidence type="ECO:0000256" key="14">
    <source>
        <dbReference type="ARBA" id="ARBA00023180"/>
    </source>
</evidence>
<evidence type="ECO:0000313" key="24">
    <source>
        <dbReference type="EMBL" id="KAF4630268.1"/>
    </source>
</evidence>
<dbReference type="GO" id="GO:0071555">
    <property type="term" value="P:cell wall organization"/>
    <property type="evidence" value="ECO:0007669"/>
    <property type="project" value="UniProtKB-KW"/>
</dbReference>
<dbReference type="OrthoDB" id="77201at2759"/>
<reference evidence="24 25" key="1">
    <citation type="submission" date="2020-03" db="EMBL/GenBank/DDBJ databases">
        <title>Draft Genome Sequence of Cudoniella acicularis.</title>
        <authorList>
            <person name="Buettner E."/>
            <person name="Kellner H."/>
        </authorList>
    </citation>
    <scope>NUCLEOTIDE SEQUENCE [LARGE SCALE GENOMIC DNA]</scope>
    <source>
        <strain evidence="24 25">DSM 108380</strain>
    </source>
</reference>
<keyword evidence="13" id="KW-0472">Membrane</keyword>
<keyword evidence="17" id="KW-0961">Cell wall biogenesis/degradation</keyword>
<keyword evidence="8" id="KW-0134">Cell wall</keyword>
<keyword evidence="25" id="KW-1185">Reference proteome</keyword>
<keyword evidence="14" id="KW-0325">Glycoprotein</keyword>
<evidence type="ECO:0000256" key="13">
    <source>
        <dbReference type="ARBA" id="ARBA00023136"/>
    </source>
</evidence>
<evidence type="ECO:0000256" key="1">
    <source>
        <dbReference type="ARBA" id="ARBA00000382"/>
    </source>
</evidence>
<dbReference type="Pfam" id="PF00332">
    <property type="entry name" value="Glyco_hydro_17"/>
    <property type="match status" value="1"/>
</dbReference>
<keyword evidence="12" id="KW-0378">Hydrolase</keyword>
<name>A0A8H4W148_9HELO</name>
<proteinExistence type="inferred from homology"/>